<feature type="transmembrane region" description="Helical" evidence="6">
    <location>
        <begin position="490"/>
        <end position="509"/>
    </location>
</feature>
<name>A0A179F406_METCM</name>
<reference evidence="8 9" key="1">
    <citation type="journal article" date="2016" name="PLoS Pathog.">
        <title>Biosynthesis of antibiotic leucinostatins in bio-control fungus Purpureocillium lilacinum and their inhibition on phytophthora revealed by genome mining.</title>
        <authorList>
            <person name="Wang G."/>
            <person name="Liu Z."/>
            <person name="Lin R."/>
            <person name="Li E."/>
            <person name="Mao Z."/>
            <person name="Ling J."/>
            <person name="Yang Y."/>
            <person name="Yin W.B."/>
            <person name="Xie B."/>
        </authorList>
    </citation>
    <scope>NUCLEOTIDE SEQUENCE [LARGE SCALE GENOMIC DNA]</scope>
    <source>
        <strain evidence="8">170</strain>
    </source>
</reference>
<evidence type="ECO:0000259" key="7">
    <source>
        <dbReference type="PROSITE" id="PS50850"/>
    </source>
</evidence>
<feature type="region of interest" description="Disordered" evidence="5">
    <location>
        <begin position="1"/>
        <end position="36"/>
    </location>
</feature>
<dbReference type="KEGG" id="pchm:VFPPC_10582"/>
<dbReference type="GO" id="GO:0005886">
    <property type="term" value="C:plasma membrane"/>
    <property type="evidence" value="ECO:0007669"/>
    <property type="project" value="TreeGrafter"/>
</dbReference>
<protein>
    <submittedName>
        <fullName evidence="8">Multidrug resistance protein fnx1</fullName>
    </submittedName>
</protein>
<evidence type="ECO:0000313" key="8">
    <source>
        <dbReference type="EMBL" id="OAQ60146.2"/>
    </source>
</evidence>
<keyword evidence="3 6" id="KW-1133">Transmembrane helix</keyword>
<dbReference type="InterPro" id="IPR011701">
    <property type="entry name" value="MFS"/>
</dbReference>
<evidence type="ECO:0000256" key="2">
    <source>
        <dbReference type="ARBA" id="ARBA00022692"/>
    </source>
</evidence>
<feature type="transmembrane region" description="Helical" evidence="6">
    <location>
        <begin position="416"/>
        <end position="435"/>
    </location>
</feature>
<organism evidence="8 9">
    <name type="scientific">Pochonia chlamydosporia 170</name>
    <dbReference type="NCBI Taxonomy" id="1380566"/>
    <lineage>
        <taxon>Eukaryota</taxon>
        <taxon>Fungi</taxon>
        <taxon>Dikarya</taxon>
        <taxon>Ascomycota</taxon>
        <taxon>Pezizomycotina</taxon>
        <taxon>Sordariomycetes</taxon>
        <taxon>Hypocreomycetidae</taxon>
        <taxon>Hypocreales</taxon>
        <taxon>Clavicipitaceae</taxon>
        <taxon>Pochonia</taxon>
    </lineage>
</organism>
<feature type="transmembrane region" description="Helical" evidence="6">
    <location>
        <begin position="44"/>
        <end position="73"/>
    </location>
</feature>
<dbReference type="GeneID" id="28852918"/>
<dbReference type="EMBL" id="LSBJ02000009">
    <property type="protein sequence ID" value="OAQ60146.2"/>
    <property type="molecule type" value="Genomic_DNA"/>
</dbReference>
<dbReference type="AlphaFoldDB" id="A0A179F406"/>
<keyword evidence="9" id="KW-1185">Reference proteome</keyword>
<feature type="transmembrane region" description="Helical" evidence="6">
    <location>
        <begin position="176"/>
        <end position="199"/>
    </location>
</feature>
<dbReference type="GO" id="GO:0022857">
    <property type="term" value="F:transmembrane transporter activity"/>
    <property type="evidence" value="ECO:0007669"/>
    <property type="project" value="InterPro"/>
</dbReference>
<dbReference type="InterPro" id="IPR020846">
    <property type="entry name" value="MFS_dom"/>
</dbReference>
<feature type="transmembrane region" description="Helical" evidence="6">
    <location>
        <begin position="94"/>
        <end position="116"/>
    </location>
</feature>
<dbReference type="Proteomes" id="UP000078397">
    <property type="component" value="Unassembled WGS sequence"/>
</dbReference>
<feature type="transmembrane region" description="Helical" evidence="6">
    <location>
        <begin position="321"/>
        <end position="341"/>
    </location>
</feature>
<feature type="transmembrane region" description="Helical" evidence="6">
    <location>
        <begin position="447"/>
        <end position="469"/>
    </location>
</feature>
<feature type="transmembrane region" description="Helical" evidence="6">
    <location>
        <begin position="206"/>
        <end position="230"/>
    </location>
</feature>
<dbReference type="PANTHER" id="PTHR23501">
    <property type="entry name" value="MAJOR FACILITATOR SUPERFAMILY"/>
    <property type="match status" value="1"/>
</dbReference>
<feature type="transmembrane region" description="Helical" evidence="6">
    <location>
        <begin position="353"/>
        <end position="371"/>
    </location>
</feature>
<evidence type="ECO:0000313" key="9">
    <source>
        <dbReference type="Proteomes" id="UP000078397"/>
    </source>
</evidence>
<comment type="caution">
    <text evidence="8">The sequence shown here is derived from an EMBL/GenBank/DDBJ whole genome shotgun (WGS) entry which is preliminary data.</text>
</comment>
<gene>
    <name evidence="8" type="ORF">VFPPC_10582</name>
</gene>
<dbReference type="InterPro" id="IPR036259">
    <property type="entry name" value="MFS_trans_sf"/>
</dbReference>
<feature type="transmembrane region" description="Helical" evidence="6">
    <location>
        <begin position="552"/>
        <end position="570"/>
    </location>
</feature>
<evidence type="ECO:0000256" key="3">
    <source>
        <dbReference type="ARBA" id="ARBA00022989"/>
    </source>
</evidence>
<feature type="transmembrane region" description="Helical" evidence="6">
    <location>
        <begin position="391"/>
        <end position="409"/>
    </location>
</feature>
<feature type="transmembrane region" description="Helical" evidence="6">
    <location>
        <begin position="282"/>
        <end position="301"/>
    </location>
</feature>
<dbReference type="Pfam" id="PF07690">
    <property type="entry name" value="MFS_1"/>
    <property type="match status" value="1"/>
</dbReference>
<sequence length="578" mass="62683">MPKSGSPGSLMEDKDRQCDGKPESNYQVPGEEEDTSGHLHGWRLWVVAILISIVYFIVQVEISIVTTSIVNITQDIGGFVVINSKLSDILGRKLVFISCIFFFTAFSGACAAANTIDQLYVVTIPLSDYLCNIYLYCSLLYSIVFRAFQGIGGGGSYALGSIMLIQIVPASEITKMASYSSISFVVATVLGPIIGGGICQHTTWRWIFLFNVPIGVFAMVIAMIGIPNGYPHHHKAVKPQMASFSEMRTRIDLLGCTLLLLSTLAFASAFQEVNSQFSWDSAYFIALIIASLLLCALLLLWERRVAAQNGPREPVLPWRFIVRREMLGTLLYVIPYPLALVRARIVIKLTIDIDIRGLFLVGGTVGVTSFQLPQRFQLVNDLDAVGAGARLLPFGGASTVGGMLIARAYSIFKTPLVYVIIAGALLQVAGYALLGTIDAAADIPPQLYGYEVIAGVGCGISYLSLFAAVPFAAEKRDHAVGLGISHQFRALGSALAIAIGVSIFNGHVINRLKQLGFSDPGNFVATSAQHQLLSELRDDVRMVLSDGYNSQMFLLCGFGAAQIFAALLMWKRKQILPA</sequence>
<dbReference type="SUPFAM" id="SSF103473">
    <property type="entry name" value="MFS general substrate transporter"/>
    <property type="match status" value="2"/>
</dbReference>
<comment type="subcellular location">
    <subcellularLocation>
        <location evidence="1">Membrane</location>
        <topology evidence="1">Multi-pass membrane protein</topology>
    </subcellularLocation>
</comment>
<proteinExistence type="predicted"/>
<feature type="transmembrane region" description="Helical" evidence="6">
    <location>
        <begin position="250"/>
        <end position="270"/>
    </location>
</feature>
<evidence type="ECO:0000256" key="1">
    <source>
        <dbReference type="ARBA" id="ARBA00004141"/>
    </source>
</evidence>
<dbReference type="PROSITE" id="PS50850">
    <property type="entry name" value="MFS"/>
    <property type="match status" value="1"/>
</dbReference>
<evidence type="ECO:0000256" key="6">
    <source>
        <dbReference type="SAM" id="Phobius"/>
    </source>
</evidence>
<evidence type="ECO:0000256" key="4">
    <source>
        <dbReference type="ARBA" id="ARBA00023136"/>
    </source>
</evidence>
<dbReference type="Gene3D" id="1.20.1250.20">
    <property type="entry name" value="MFS general substrate transporter like domains"/>
    <property type="match status" value="2"/>
</dbReference>
<feature type="transmembrane region" description="Helical" evidence="6">
    <location>
        <begin position="151"/>
        <end position="170"/>
    </location>
</feature>
<dbReference type="PANTHER" id="PTHR23501:SF43">
    <property type="entry name" value="MULTIDRUG TRANSPORTER, PUTATIVE (AFU_ORTHOLOGUE AFUA_6G03040)-RELATED"/>
    <property type="match status" value="1"/>
</dbReference>
<evidence type="ECO:0000256" key="5">
    <source>
        <dbReference type="SAM" id="MobiDB-lite"/>
    </source>
</evidence>
<feature type="transmembrane region" description="Helical" evidence="6">
    <location>
        <begin position="122"/>
        <end position="144"/>
    </location>
</feature>
<feature type="domain" description="Major facilitator superfamily (MFS) profile" evidence="7">
    <location>
        <begin position="1"/>
        <end position="574"/>
    </location>
</feature>
<dbReference type="RefSeq" id="XP_022284062.1">
    <property type="nucleotide sequence ID" value="XM_022428717.1"/>
</dbReference>
<feature type="compositionally biased region" description="Basic and acidic residues" evidence="5">
    <location>
        <begin position="11"/>
        <end position="22"/>
    </location>
</feature>
<keyword evidence="2 6" id="KW-0812">Transmembrane</keyword>
<keyword evidence="4 6" id="KW-0472">Membrane</keyword>
<accession>A0A179F406</accession>
<dbReference type="OrthoDB" id="440553at2759"/>